<dbReference type="SUPFAM" id="SSF53901">
    <property type="entry name" value="Thiolase-like"/>
    <property type="match status" value="4"/>
</dbReference>
<dbReference type="Gene3D" id="1.10.1200.10">
    <property type="entry name" value="ACP-like"/>
    <property type="match status" value="4"/>
</dbReference>
<organism evidence="14 15">
    <name type="scientific">Streptomyces oceani</name>
    <dbReference type="NCBI Taxonomy" id="1075402"/>
    <lineage>
        <taxon>Bacteria</taxon>
        <taxon>Bacillati</taxon>
        <taxon>Actinomycetota</taxon>
        <taxon>Actinomycetes</taxon>
        <taxon>Kitasatosporales</taxon>
        <taxon>Streptomycetaceae</taxon>
        <taxon>Streptomyces</taxon>
    </lineage>
</organism>
<dbReference type="Gene3D" id="3.40.50.720">
    <property type="entry name" value="NAD(P)-binding Rossmann-like Domain"/>
    <property type="match status" value="3"/>
</dbReference>
<dbReference type="SMART" id="SM00827">
    <property type="entry name" value="PKS_AT"/>
    <property type="match status" value="3"/>
</dbReference>
<dbReference type="Pfam" id="PF18369">
    <property type="entry name" value="PKS_DE"/>
    <property type="match status" value="2"/>
</dbReference>
<dbReference type="SMART" id="SM00822">
    <property type="entry name" value="PKS_KR"/>
    <property type="match status" value="3"/>
</dbReference>
<dbReference type="Pfam" id="PF02801">
    <property type="entry name" value="Ketoacyl-synt_C"/>
    <property type="match status" value="4"/>
</dbReference>
<dbReference type="GO" id="GO:0033068">
    <property type="term" value="P:macrolide biosynthetic process"/>
    <property type="evidence" value="ECO:0007669"/>
    <property type="project" value="UniProtKB-ARBA"/>
</dbReference>
<dbReference type="CDD" id="cd08952">
    <property type="entry name" value="KR_1_SDR_x"/>
    <property type="match status" value="2"/>
</dbReference>
<feature type="active site" description="Proton donor; for dehydratase activity" evidence="9">
    <location>
        <position position="4838"/>
    </location>
</feature>
<dbReference type="Gene3D" id="3.40.366.10">
    <property type="entry name" value="Malonyl-Coenzyme A Acyl Carrier Protein, domain 2"/>
    <property type="match status" value="3"/>
</dbReference>
<evidence type="ECO:0000256" key="6">
    <source>
        <dbReference type="ARBA" id="ARBA00023194"/>
    </source>
</evidence>
<keyword evidence="5" id="KW-0808">Transferase</keyword>
<dbReference type="GO" id="GO:0006633">
    <property type="term" value="P:fatty acid biosynthetic process"/>
    <property type="evidence" value="ECO:0007669"/>
    <property type="project" value="InterPro"/>
</dbReference>
<dbReference type="InterPro" id="IPR015083">
    <property type="entry name" value="NorB/c/GfsB-D-like_docking"/>
</dbReference>
<dbReference type="InterPro" id="IPR050091">
    <property type="entry name" value="PKS_NRPS_Biosynth_Enz"/>
</dbReference>
<dbReference type="CDD" id="cd08956">
    <property type="entry name" value="KR_3_FAS_SDR_x"/>
    <property type="match status" value="1"/>
</dbReference>
<dbReference type="InterPro" id="IPR013968">
    <property type="entry name" value="PKS_KR"/>
</dbReference>
<dbReference type="Pfam" id="PF22953">
    <property type="entry name" value="SpnB_Rossmann"/>
    <property type="match status" value="1"/>
</dbReference>
<evidence type="ECO:0000313" key="14">
    <source>
        <dbReference type="EMBL" id="OEV03691.1"/>
    </source>
</evidence>
<dbReference type="InterPro" id="IPR018201">
    <property type="entry name" value="Ketoacyl_synth_AS"/>
</dbReference>
<dbReference type="FunFam" id="3.40.47.10:FF:000019">
    <property type="entry name" value="Polyketide synthase type I"/>
    <property type="match status" value="4"/>
</dbReference>
<feature type="active site" description="Proton acceptor; for dehydratase activity" evidence="9">
    <location>
        <position position="4666"/>
    </location>
</feature>
<feature type="domain" description="Carrier" evidence="11">
    <location>
        <begin position="5416"/>
        <end position="5491"/>
    </location>
</feature>
<dbReference type="Gene3D" id="3.40.50.11460">
    <property type="match status" value="1"/>
</dbReference>
<dbReference type="InterPro" id="IPR032821">
    <property type="entry name" value="PKS_assoc"/>
</dbReference>
<reference evidence="14 15" key="1">
    <citation type="journal article" date="2016" name="Front. Microbiol.">
        <title>Comparative Genomics Analysis of Streptomyces Species Reveals Their Adaptation to the Marine Environment and Their Diversity at the Genomic Level.</title>
        <authorList>
            <person name="Tian X."/>
            <person name="Zhang Z."/>
            <person name="Yang T."/>
            <person name="Chen M."/>
            <person name="Li J."/>
            <person name="Chen F."/>
            <person name="Yang J."/>
            <person name="Li W."/>
            <person name="Zhang B."/>
            <person name="Zhang Z."/>
            <person name="Wu J."/>
            <person name="Zhang C."/>
            <person name="Long L."/>
            <person name="Xiao J."/>
        </authorList>
    </citation>
    <scope>NUCLEOTIDE SEQUENCE [LARGE SCALE GENOMIC DNA]</scope>
    <source>
        <strain evidence="14 15">SCSIO 02100</strain>
    </source>
</reference>
<keyword evidence="6" id="KW-0045">Antibiotic biosynthesis</keyword>
<dbReference type="InterPro" id="IPR041618">
    <property type="entry name" value="PKS_DE"/>
</dbReference>
<evidence type="ECO:0000256" key="2">
    <source>
        <dbReference type="ARBA" id="ARBA00004792"/>
    </source>
</evidence>
<dbReference type="Pfam" id="PF21089">
    <property type="entry name" value="PKS_DH_N"/>
    <property type="match status" value="1"/>
</dbReference>
<feature type="domain" description="Ketosynthase family 3 (KS3)" evidence="12">
    <location>
        <begin position="3158"/>
        <end position="3584"/>
    </location>
</feature>
<evidence type="ECO:0008006" key="16">
    <source>
        <dbReference type="Google" id="ProtNLM"/>
    </source>
</evidence>
<dbReference type="PROSITE" id="PS00012">
    <property type="entry name" value="PHOSPHOPANTETHEINE"/>
    <property type="match status" value="4"/>
</dbReference>
<dbReference type="InterPro" id="IPR049900">
    <property type="entry name" value="PKS_mFAS_DH"/>
</dbReference>
<dbReference type="FunFam" id="1.10.1200.10:FF:000007">
    <property type="entry name" value="Probable polyketide synthase pks17"/>
    <property type="match status" value="3"/>
</dbReference>
<feature type="compositionally biased region" description="Acidic residues" evidence="10">
    <location>
        <begin position="4106"/>
        <end position="4115"/>
    </location>
</feature>
<dbReference type="FunFam" id="3.40.366.10:FF:000002">
    <property type="entry name" value="Probable polyketide synthase 2"/>
    <property type="match status" value="1"/>
</dbReference>
<dbReference type="InterPro" id="IPR049551">
    <property type="entry name" value="PKS_DH_C"/>
</dbReference>
<dbReference type="SUPFAM" id="SSF55048">
    <property type="entry name" value="Probable ACP-binding domain of malonyl-CoA ACP transacylase"/>
    <property type="match status" value="3"/>
</dbReference>
<dbReference type="PROSITE" id="PS50075">
    <property type="entry name" value="CARRIER"/>
    <property type="match status" value="4"/>
</dbReference>
<keyword evidence="4" id="KW-0597">Phosphoprotein</keyword>
<evidence type="ECO:0000256" key="4">
    <source>
        <dbReference type="ARBA" id="ARBA00022553"/>
    </source>
</evidence>
<dbReference type="PROSITE" id="PS52019">
    <property type="entry name" value="PKS_MFAS_DH"/>
    <property type="match status" value="1"/>
</dbReference>
<feature type="domain" description="Ketosynthase family 3 (KS3)" evidence="12">
    <location>
        <begin position="1606"/>
        <end position="2031"/>
    </location>
</feature>
<dbReference type="Proteomes" id="UP000176101">
    <property type="component" value="Unassembled WGS sequence"/>
</dbReference>
<feature type="domain" description="Carrier" evidence="11">
    <location>
        <begin position="3064"/>
        <end position="3139"/>
    </location>
</feature>
<keyword evidence="7" id="KW-0511">Multifunctional enzyme</keyword>
<sequence>MDNNEAKLRDYLKRVTTDLRQVRGQLHEVESRQHEPIAVVSMAGRWPGGAHSPEELWQLVTDGTDAISGLPTDRGWDLDALYDPDPDEPGTSYVREGGFLYDAAQFDASFFEISPREALAMDPQQRLLLETSWEVFERAGIDPATMRGSQSGVFVGSSNQGYAVDGSMAPDEVEGHLLTGGSAAVLSGRVAYHFGLEGPTVTLDTMCSSSLVATHLAMQSLRAGECSMALVGGVTVMSSTRNFVEFSRQRGLSPDGRCKPFAAGADGTGWGEGVGVLLLERLSDAQANGHQVLAVLRGSAINQDGASNGLTAPNGPSQQRVIRAALANARLEPGDVDVVEAHGTGTTLGDPIEADALSATYGRAHDAERPLWLGSVKSNIGHTQAASGVAGIMKMVHALRDGVLPKSLYSEDPTPHVDWSDGSLRLLTEARAWPERDAPRRAGVSSFGGSGTNAHVVLEEAPGFGSVEFAGVEVGSGESGESVGSEEFVGWGGVVPWVVSARSAEALRGQAERLVGFVEGVGVGVSVGAVGRSLVVGRAGFEHRAVVAGASREELVSGLGEVAAGRVDGVVDEGVVERGPVFVFPGQGSQWVGMARELLGESVVFAEAMGECERALEPFVGWSLVGVLGDEEMLGRVDVVQPVLWAVMVSLSRVWEWFGVVPAAVVGHSQGEIAAAVVSGALSLEEGARVVAVRSGLIGGRLAGGGGMVSVGLSRLGVEELLVECGVVGVSVAAVNGPSSVVVSGSVEGLDVVVEWCVGRGVWVRRVEVDYASHSVQVEGIEGELVEALAGLEPRVPRVPFFSTVSGGWLDGGRLVDGGYWYENLRCSVEFVGAVEGLLGEGFGVFVEPSAHPVLVVPVGESAEVCGVDVVVVGSLRRGEGGLGRLYASLGQVWSRGVEVDWSKALPRSGGEPEVLVDLPTYAFQRQRYWLEAPSGGRLSGVVDPVDAEFWETVEREDVEGLADTLGIADASALAEVVPALSSWRRERQQRNVVEGWRYRVVWRQAEAVSGAGGVLSGRWLLVVPASGECGQWVERVRAWVEAAGAEVVVVSLAADEVEQAVVAERLTDALPEGDTPAGVLSLLALDERPQPGHEGVTVGLALSLALVQGLLTAGTRAPVWMLTSQSHTTGTQQDPVRNPMQAAIWGFGRVVALEQPALWGGLIDLPETVDDTIGTLLTQKLAEGGDEDQVALRAAGAFNRRLIRTPRGSRKPAEEWRTSGSALVTGGTGGLGAHTARLLAQRGAEHLVLTSRRGMDAPGAAELQAELEALGPRVTIAACDVTDREQVRDLVAEVEADGPAFRTVVHTAGYGLLVPVADTSMDDFDEGARAKLLGAQHLDAVFDREDMDAFVLYSSVAGVWGSGDHGAYAASNAYVDALADHRRARGLTGLTIPWGIWSPEGGGMAVEVVKEQLKWRGIPFMDAELAVSGLEQALDDDETFLAVADIDWPRFVPVFTAAHSRPLLHEVPEVAELLTADAAEAESAQGTSSALQAQLRGLVVAERERMIADLVRTHVAGTLGFSDSSDVASNRPFKELGFDSLTAVELRNRLNTAAGVKLSSTVVFDYPNVRELAVHLLGKLLGDLPELDAPADTGRQPAAGPGPDDEPIAIVSMSCRFPGGVETPEDLWRVVRDGLDVVSPLPTDRGWDLDRLYDPNPDRTGTTYARDGGFLDAAGDFDPAFFGISPREALAMDPQQRLLLETSWEALERAGIDPYSLRGSQTGVYVGAAYQGYGSAAEAPEGLEGHLITGTVTSIASGRISYTLGLEGPAVTLDTGCSSALVATHQAVQALRSGECSMALAGAAAVMGEPIGLIGFSRQRGLATDGRCKAFGASADGMGMAEGAGMIVLERLSDARANGHRVLGVVRGSAINQDGASNGLTAPNGPSQQRVIRAALANARLEPGDVDVVEAHGTGTTLGDPIEAQALLATYGEGRDPQRPLWLGSVKSNIGHAQAASGLAGLMKMVQAFQHDLLPRSLHAEEPSPHVDWSLGGVELLAQAREWERGDRPRRAGVSSFGVSGTNAHVVLEEAPGSVEFAGVEAGSGESVESVGSEGFVGWGGVVPWVVSARSAEALRGQAERLVGFVEGVGVGVSVGAVGRSLVVGRAGFEHRAVVAGASREELVSGLGEVAAGRVDGVVDEGVVERGPVFVFPGQGSQWVGMARELLGESVVFAEAMGECERALEPFVGWSLVGVLGDEEMLGRVDVVQPVLWAVMVSLSRVWEWFGVVPAAVVGHSQGEIAAAVVSGALSLEEGARVVAVRSGLIGGRLAGGGGMVSVGLSRLGVEELLVECGVVGVSVAAVNGPSSVVVSGSVEGLDVVVEACEGRGVWVRRVEVDYASHSVQVEGIEGELVEALAGLEPKEPEVPFFSTVSGGWLDGGRLVDGGYWYENLRCSVEFVGAVEGLLGEGFGVFVEPSAHPVLVVPVGESAEVCGVDVVVVGSLRRGEGGLGRLYASLGQVWSRGVEVDWSKALPQGGPLVDLPTYAFQRQRYWLESTRTVTGGDGAQDPVDAKFWETVDREDVDTLSGELGVPHEDRDALHGVLRALSSWRRDRQQRSIVDGWRYRIAWRPQSPPAATTPSSLTLDGTWLLVVTEGQQDDAAVREARDALHNLGAQTRTLVVTYDDADRNWLADRLRSEVPEAPSGIFSMLAMDERRWSADEAMTGSLVLTTILLQALGDAGIDARLWCVTRGAVSVTRPDPVERPTQAMVWGLGRIAALEYPRRWGGLIDLPRTLDERATRRLARVLTGELDEDQVAVRPSGVFARRLLRAVSPGESERETWRPHGTVLVTGGSGSIAAHTARWLAQGGAEHLVLASRRGPDAPGTDELLAELAALGTSATPVRCDVADRAAVDRMLAELPEDQPLTAVVHTAGVIDDGMIDSLTPERAAGVLRPKVDAADVLHEATRHLELSAFVLFSSMAGTLGGPGQASYAAANAYLDALAERRRADGLPATSMAWGAWAGGGLVDERLAASLRDIGVPPMDPGLAISALQTALDLDETYVVVADVDWRVANERVAAALRELPEAQREETVSHKDNSLDGAAPLVRRLAAGAAGERRGGLLEAVRAQAAAVLGYEAAEAVPANRAFRDLGFDSLTAVELRNRLGEATGLRLPVTMAFDHPTANVLSDFLHDELFTGGDQSGALAPPSAAVDQDPIVIVGMGCRFPGDVRSPEDLWRLVADGADAIGPFPDNRGWDIDGLYDPDPDRPGTFYARDGGFLYDADHFDPAFFGISPREALAIDPQHRLLLETAWEAFERAGVDPSSVRGTQAGVFVGSNYNDYGSRVRQAPEGMEGYLATGSASSVASGRIAYTFGLEGPAVTVDTACSSSLVALHQAAQALRAGECSMALAGGVTVISTPDTFIEFSRQRALAPDGRCKAFAADADGAGWAEGAGLVLLERLSDAQAAGHRVLAVVKGSAVNQDGASNGLTAPNGPSQQRVIRAALGQAGLAPEQVDAVEAHGTGTPLGDPIEAQALMAVYGAERAADRPLWLGAVKSNIGHTQAASGIAGVIKTVQAMRAGTLPRTLHADEESPHIDWAAGSVRLLQEARDWPRGEEPRRAGVSAFGISGTNAHVLLEEPTGDAPDDDPAAAVLGYEAAEAVPANRAFRDLGFDSLTAVELRNRLGEATGLRLPVTMAFDHPTANVLSDFLHDELFTGGDQSGALAPPSAAVDQDPIVIVGMGCRFPGDVRSPEDLWRLVADGADAIGPFPDNRGWDIDGLYDPDPDRPGTFYARDGGFLYDADHFDPAFFGISPREALAIDPQHRLLLETAWEAFERAGVDPSSVRGTQAGVFVGSNYNDYGSRVRQAPEGMEGYLATGSASSVASGRIAYTFGLEGPAVTVDTACSSSLVALHQAAQALRAGECSMALAGGVTVISTPDTFIEFSRQRALAPDGRCKAFAADADGAGWAEGAGLVLLERLSDAQAAGHRVLAVVKGSAVNQDGASNGLTAPNGPSQQRVIRAALGQAGLAPEQVDAVEAHGTGTPLGDPIEAQALMAVYGAERAADRPLWLGAVKSNIGHTQAASGIAGVIKTVQAMRAGTLPRTLHADEESPHIDWAAGSVRLLQEARDWPRGEEPRRAGVSAFGISGTNAHVLLEEPTGDAPDDDPLAAAPADPRTEETAPAPLPAPAPVPWLLSARGTEALRQQAARLSAHLAGGTAVGEAGPPPGVPDVALSLATTRAGFEDRAAVLGTDQEQMTEALAALAAGREHPRLVTGRARGGKTAFLFTGQGAQRAAAGRELYELSRPFADALDEACAHLDAHLERPLREVLFAEPGTPEAALLDQTCYTQVGLFALEVALFRLLEAYGLRPDYLLGHSVGELAAAHAAEVLSLPDACALVAARGRLMQELPGGGAMVSVQASEEELLPRLEEYAGRATLAGLNGPRSTVLSGDEDAVTAIAESLAAEGRKTKRLTVSHAFHSPHMDGMLEEFERLAAQLTYHEPRLPVLSNVTGRLATGDDLRTADYWTRHVRQAVRFHDGVRLLADEGVTALVELGPDGVLTAMADDCLSGTGGSGGTDATDGADVPEQEPSGAEQAPGAADSRTATARTLVPLLRRDTEDTTALAHALARLHTAGHGLNWATVLAPYAPRVVDLPTYPFQQQRYWLEASGEQDMSATGLEAAGHPLLAAVVPLAGSAGTVLTGALSLARQPWLADHALDGNVILPGTAYVELALQACARVGAAGIDELTLETPLVLPRKGAVQLQVTVHEPEPSDGPAGGPAAGRALTVHTRPADDPEAEWTRHASGVLTDTPVPQEGLTAWPPPEAEPVDVDDLYDRIAARAFDYGPAFRGLTAAWRLGDEVYAQIALDEEQHGTAGRCALHPALLDAALHTLALVPDQAGRAVAPFTFRGVSLAAAGATGLRVRLTPAVADPEAPADAENTGSEPAYAVQVADTTGAPVASVDALVLRPVHSAQLAASGAGPRGLHRLEWTETPLPAAYTGRVAVLGDATDLAELGSPEGGHGSLTELVEAVAGGAPVPDTVLAPLAPTDATGTADAVRHATTRALELAQAWLAEPGLAAARLVLCTRQAVATGPAAASVAVAQSAVWGLLRAARTENPGRFALLDHDGGDASLGVLTGALATGEPEVALRDGTALVPRLTRAQHADTVPFGGFAEGGTVLVTGASGVLGQLLARHLVVSHGVRSLLLTSRRGAEAAGMPELCAELHALGAEVTLAACDVADRAQLAELLAGVSEEHPLTAVFHTAGVLEDGVLDSLTPERMEPVLRAKVDAVLNLDDATRELDLAAFVLYSSVAGTLGGAGQANYSAANAFLDGFAGQLRATGRPATSLAWGLWAERSGMTGKLDGADLHRVARGGVRPMASEEALALLDAALAADEPYLVPAQLDVSALRAPDGSVPHVLRTLAPSRARRATAAGGGAAEQGAGERGLRERLAALPEAERSQAVLDTVLEQAALVLGHASSEAIDPERGFLESGFDSLTAVELRNRLGTVTGVRLPATLLFDYPDPMALAAHLLVKVAPAPAAPTSLLGGVDAWEAEFERIVADDTARAELTGRLQALLSRLETAGGADGESVESRVEEASDDELFDFIDNELGGS</sequence>
<keyword evidence="3" id="KW-0596">Phosphopantetheine</keyword>
<protein>
    <recommendedName>
        <fullName evidence="16">Polyketide synthase</fullName>
    </recommendedName>
</protein>
<dbReference type="InterPro" id="IPR014030">
    <property type="entry name" value="Ketoacyl_synth_N"/>
</dbReference>
<dbReference type="InterPro" id="IPR016035">
    <property type="entry name" value="Acyl_Trfase/lysoPLipase"/>
</dbReference>
<feature type="domain" description="Carrier" evidence="11">
    <location>
        <begin position="3585"/>
        <end position="3660"/>
    </location>
</feature>
<dbReference type="GO" id="GO:0031177">
    <property type="term" value="F:phosphopantetheine binding"/>
    <property type="evidence" value="ECO:0007669"/>
    <property type="project" value="InterPro"/>
</dbReference>
<dbReference type="Gene3D" id="6.10.140.1830">
    <property type="match status" value="2"/>
</dbReference>
<dbReference type="InterPro" id="IPR016036">
    <property type="entry name" value="Malonyl_transacylase_ACP-bd"/>
</dbReference>
<feature type="region of interest" description="C-terminal hotdog fold" evidence="9">
    <location>
        <begin position="4777"/>
        <end position="4928"/>
    </location>
</feature>
<evidence type="ECO:0000259" key="12">
    <source>
        <dbReference type="PROSITE" id="PS52004"/>
    </source>
</evidence>
<evidence type="ECO:0000256" key="7">
    <source>
        <dbReference type="ARBA" id="ARBA00023268"/>
    </source>
</evidence>
<dbReference type="Pfam" id="PF14765">
    <property type="entry name" value="PS-DH"/>
    <property type="match status" value="1"/>
</dbReference>
<dbReference type="Gene3D" id="3.40.47.10">
    <property type="match status" value="4"/>
</dbReference>
<accession>A0A1E7KIH6</accession>
<dbReference type="RefSeq" id="WP_070196388.1">
    <property type="nucleotide sequence ID" value="NZ_LJGU01000116.1"/>
</dbReference>
<dbReference type="PANTHER" id="PTHR43775:SF51">
    <property type="entry name" value="INACTIVE PHENOLPHTHIOCEROL SYNTHESIS POLYKETIDE SYNTHASE TYPE I PKS1-RELATED"/>
    <property type="match status" value="1"/>
</dbReference>
<dbReference type="GO" id="GO:0004312">
    <property type="term" value="F:fatty acid synthase activity"/>
    <property type="evidence" value="ECO:0007669"/>
    <property type="project" value="TreeGrafter"/>
</dbReference>
<evidence type="ECO:0000256" key="9">
    <source>
        <dbReference type="PROSITE-ProRule" id="PRU01363"/>
    </source>
</evidence>
<feature type="domain" description="PKS/mFAS DH" evidence="13">
    <location>
        <begin position="4634"/>
        <end position="4928"/>
    </location>
</feature>
<dbReference type="PROSITE" id="PS00606">
    <property type="entry name" value="KS3_1"/>
    <property type="match status" value="2"/>
</dbReference>
<dbReference type="InterPro" id="IPR014043">
    <property type="entry name" value="Acyl_transferase_dom"/>
</dbReference>
<dbReference type="Pfam" id="PF08659">
    <property type="entry name" value="KR"/>
    <property type="match status" value="3"/>
</dbReference>
<name>A0A1E7KIH6_9ACTN</name>
<dbReference type="InterPro" id="IPR001227">
    <property type="entry name" value="Ac_transferase_dom_sf"/>
</dbReference>
<dbReference type="Gene3D" id="3.10.129.110">
    <property type="entry name" value="Polyketide synthase dehydratase"/>
    <property type="match status" value="1"/>
</dbReference>
<dbReference type="SMART" id="SM00826">
    <property type="entry name" value="PKS_DH"/>
    <property type="match status" value="1"/>
</dbReference>
<evidence type="ECO:0000256" key="1">
    <source>
        <dbReference type="ARBA" id="ARBA00001957"/>
    </source>
</evidence>
<evidence type="ECO:0000256" key="10">
    <source>
        <dbReference type="SAM" id="MobiDB-lite"/>
    </source>
</evidence>
<dbReference type="SUPFAM" id="SSF51735">
    <property type="entry name" value="NAD(P)-binding Rossmann-fold domains"/>
    <property type="match status" value="6"/>
</dbReference>
<dbReference type="CDD" id="cd00833">
    <property type="entry name" value="PKS"/>
    <property type="match status" value="4"/>
</dbReference>
<feature type="region of interest" description="N-terminal hotdog fold" evidence="9">
    <location>
        <begin position="4634"/>
        <end position="4766"/>
    </location>
</feature>
<feature type="domain" description="Ketosynthase family 3 (KS3)" evidence="12">
    <location>
        <begin position="3679"/>
        <end position="4105"/>
    </location>
</feature>
<dbReference type="EMBL" id="LJGU01000116">
    <property type="protein sequence ID" value="OEV03691.1"/>
    <property type="molecule type" value="Genomic_DNA"/>
</dbReference>
<dbReference type="InterPro" id="IPR014031">
    <property type="entry name" value="Ketoacyl_synth_C"/>
</dbReference>
<dbReference type="Pfam" id="PF00550">
    <property type="entry name" value="PP-binding"/>
    <property type="match status" value="4"/>
</dbReference>
<feature type="region of interest" description="Disordered" evidence="10">
    <location>
        <begin position="4521"/>
        <end position="4555"/>
    </location>
</feature>
<keyword evidence="8" id="KW-0012">Acyltransferase</keyword>
<dbReference type="STRING" id="1075402.AN216_10600"/>
<dbReference type="InterPro" id="IPR036291">
    <property type="entry name" value="NAD(P)-bd_dom_sf"/>
</dbReference>
<dbReference type="SUPFAM" id="SSF47336">
    <property type="entry name" value="ACP-like"/>
    <property type="match status" value="4"/>
</dbReference>
<dbReference type="Pfam" id="PF16197">
    <property type="entry name" value="KAsynt_C_assoc"/>
    <property type="match status" value="2"/>
</dbReference>
<dbReference type="InterPro" id="IPR042104">
    <property type="entry name" value="PKS_dehydratase_sf"/>
</dbReference>
<comment type="cofactor">
    <cofactor evidence="1">
        <name>pantetheine 4'-phosphate</name>
        <dbReference type="ChEBI" id="CHEBI:47942"/>
    </cofactor>
</comment>
<feature type="domain" description="Carrier" evidence="11">
    <location>
        <begin position="1506"/>
        <end position="1581"/>
    </location>
</feature>
<dbReference type="Pfam" id="PF08990">
    <property type="entry name" value="Docking"/>
    <property type="match status" value="1"/>
</dbReference>
<feature type="region of interest" description="Disordered" evidence="10">
    <location>
        <begin position="4104"/>
        <end position="4140"/>
    </location>
</feature>
<dbReference type="SUPFAM" id="SSF52151">
    <property type="entry name" value="FabD/lysophospholipase-like"/>
    <property type="match status" value="3"/>
</dbReference>
<dbReference type="InterPro" id="IPR036299">
    <property type="entry name" value="Polyketide_synth_docking_sf"/>
</dbReference>
<dbReference type="InterPro" id="IPR020841">
    <property type="entry name" value="PKS_Beta-ketoAc_synthase_dom"/>
</dbReference>
<dbReference type="Gene3D" id="3.30.70.3290">
    <property type="match status" value="3"/>
</dbReference>
<dbReference type="PATRIC" id="fig|1075402.3.peg.2954"/>
<dbReference type="SMART" id="SM00825">
    <property type="entry name" value="PKS_KS"/>
    <property type="match status" value="4"/>
</dbReference>
<dbReference type="InterPro" id="IPR036736">
    <property type="entry name" value="ACP-like_sf"/>
</dbReference>
<gene>
    <name evidence="14" type="ORF">AN216_10600</name>
</gene>
<dbReference type="PANTHER" id="PTHR43775">
    <property type="entry name" value="FATTY ACID SYNTHASE"/>
    <property type="match status" value="1"/>
</dbReference>
<dbReference type="NCBIfam" id="NF045894">
    <property type="entry name" value="PKS_plus_SDR"/>
    <property type="match status" value="2"/>
</dbReference>
<dbReference type="InterPro" id="IPR009081">
    <property type="entry name" value="PP-bd_ACP"/>
</dbReference>
<evidence type="ECO:0000313" key="15">
    <source>
        <dbReference type="Proteomes" id="UP000176101"/>
    </source>
</evidence>
<dbReference type="SMART" id="SM01294">
    <property type="entry name" value="PKS_PP_betabranch"/>
    <property type="match status" value="4"/>
</dbReference>
<dbReference type="PROSITE" id="PS52004">
    <property type="entry name" value="KS3_2"/>
    <property type="match status" value="4"/>
</dbReference>
<comment type="caution">
    <text evidence="14">The sequence shown here is derived from an EMBL/GenBank/DDBJ whole genome shotgun (WGS) entry which is preliminary data.</text>
</comment>
<proteinExistence type="predicted"/>
<dbReference type="Pfam" id="PF00698">
    <property type="entry name" value="Acyl_transf_1"/>
    <property type="match status" value="3"/>
</dbReference>
<dbReference type="InterPro" id="IPR006162">
    <property type="entry name" value="Ppantetheine_attach_site"/>
</dbReference>
<evidence type="ECO:0000256" key="5">
    <source>
        <dbReference type="ARBA" id="ARBA00022679"/>
    </source>
</evidence>
<evidence type="ECO:0000259" key="13">
    <source>
        <dbReference type="PROSITE" id="PS52019"/>
    </source>
</evidence>
<dbReference type="InterPro" id="IPR049552">
    <property type="entry name" value="PKS_DH_N"/>
</dbReference>
<evidence type="ECO:0000256" key="8">
    <source>
        <dbReference type="ARBA" id="ARBA00023315"/>
    </source>
</evidence>
<dbReference type="InterPro" id="IPR020807">
    <property type="entry name" value="PKS_DH"/>
</dbReference>
<dbReference type="SMART" id="SM00823">
    <property type="entry name" value="PKS_PP"/>
    <property type="match status" value="4"/>
</dbReference>
<evidence type="ECO:0000259" key="11">
    <source>
        <dbReference type="PROSITE" id="PS50075"/>
    </source>
</evidence>
<evidence type="ECO:0000256" key="3">
    <source>
        <dbReference type="ARBA" id="ARBA00022450"/>
    </source>
</evidence>
<dbReference type="InterPro" id="IPR020806">
    <property type="entry name" value="PKS_PP-bd"/>
</dbReference>
<dbReference type="InterPro" id="IPR055123">
    <property type="entry name" value="SpnB-like_Rossmann"/>
</dbReference>
<comment type="pathway">
    <text evidence="2">Antibiotic biosynthesis.</text>
</comment>
<dbReference type="InterPro" id="IPR057326">
    <property type="entry name" value="KR_dom"/>
</dbReference>
<dbReference type="Pfam" id="PF00109">
    <property type="entry name" value="ketoacyl-synt"/>
    <property type="match status" value="4"/>
</dbReference>
<dbReference type="SUPFAM" id="SSF101173">
    <property type="entry name" value="Docking domain B of the erythromycin polyketide synthase (DEBS)"/>
    <property type="match status" value="1"/>
</dbReference>
<dbReference type="InterPro" id="IPR016039">
    <property type="entry name" value="Thiolase-like"/>
</dbReference>
<dbReference type="GO" id="GO:0004315">
    <property type="term" value="F:3-oxoacyl-[acyl-carrier-protein] synthase activity"/>
    <property type="evidence" value="ECO:0007669"/>
    <property type="project" value="InterPro"/>
</dbReference>
<feature type="domain" description="Ketosynthase family 3 (KS3)" evidence="12">
    <location>
        <begin position="34"/>
        <end position="460"/>
    </location>
</feature>
<keyword evidence="15" id="KW-1185">Reference proteome</keyword>